<organism evidence="1">
    <name type="scientific">mine drainage metagenome</name>
    <dbReference type="NCBI Taxonomy" id="410659"/>
    <lineage>
        <taxon>unclassified sequences</taxon>
        <taxon>metagenomes</taxon>
        <taxon>ecological metagenomes</taxon>
    </lineage>
</organism>
<sequence length="182" mass="18935">MQTELHQFAAANKLIDQLLETMLVRAGGASRVRLNVIHNGVTGLTGTGLLRYDVTNSVAAPGRLAGAAVTNQPLSDWSDFLPALLAGHIDCGGSTRYESAMAGRGTRVTFEGYFNLRPGFAGALPAALEPAAAGFVESIVSTVIPRNLARAVIAAGELIAAERRGAGDPLLPDGTARDQPSR</sequence>
<comment type="caution">
    <text evidence="1">The sequence shown here is derived from an EMBL/GenBank/DDBJ whole genome shotgun (WGS) entry which is preliminary data.</text>
</comment>
<evidence type="ECO:0000313" key="1">
    <source>
        <dbReference type="EMBL" id="OIQ74482.1"/>
    </source>
</evidence>
<gene>
    <name evidence="1" type="ORF">GALL_438680</name>
</gene>
<protein>
    <submittedName>
        <fullName evidence="1">Uncharacterized protein</fullName>
    </submittedName>
</protein>
<dbReference type="AlphaFoldDB" id="A0A1J5PTL3"/>
<dbReference type="EMBL" id="MLJW01002495">
    <property type="protein sequence ID" value="OIQ74482.1"/>
    <property type="molecule type" value="Genomic_DNA"/>
</dbReference>
<accession>A0A1J5PTL3</accession>
<name>A0A1J5PTL3_9ZZZZ</name>
<proteinExistence type="predicted"/>
<reference evidence="1" key="1">
    <citation type="submission" date="2016-10" db="EMBL/GenBank/DDBJ databases">
        <title>Sequence of Gallionella enrichment culture.</title>
        <authorList>
            <person name="Poehlein A."/>
            <person name="Muehling M."/>
            <person name="Daniel R."/>
        </authorList>
    </citation>
    <scope>NUCLEOTIDE SEQUENCE</scope>
</reference>